<dbReference type="AlphaFoldDB" id="A0A836CXH6"/>
<protein>
    <submittedName>
        <fullName evidence="2">Uncharacterized protein</fullName>
    </submittedName>
</protein>
<reference evidence="2 3" key="1">
    <citation type="submission" date="2020-12" db="EMBL/GenBank/DDBJ databases">
        <title>De novo assembly of Tibetan sheep genome.</title>
        <authorList>
            <person name="Li X."/>
        </authorList>
    </citation>
    <scope>NUCLEOTIDE SEQUENCE [LARGE SCALE GENOMIC DNA]</scope>
    <source>
        <tissue evidence="2">Heart</tissue>
    </source>
</reference>
<comment type="caution">
    <text evidence="2">The sequence shown here is derived from an EMBL/GenBank/DDBJ whole genome shotgun (WGS) entry which is preliminary data.</text>
</comment>
<name>A0A836CXH6_SHEEP</name>
<gene>
    <name evidence="2" type="ORF">JEQ12_006731</name>
</gene>
<proteinExistence type="predicted"/>
<evidence type="ECO:0000313" key="2">
    <source>
        <dbReference type="EMBL" id="KAG5199031.1"/>
    </source>
</evidence>
<feature type="region of interest" description="Disordered" evidence="1">
    <location>
        <begin position="220"/>
        <end position="250"/>
    </location>
</feature>
<accession>A0A836CXH6</accession>
<dbReference type="Proteomes" id="UP000664991">
    <property type="component" value="Unassembled WGS sequence"/>
</dbReference>
<evidence type="ECO:0000313" key="3">
    <source>
        <dbReference type="Proteomes" id="UP000664991"/>
    </source>
</evidence>
<sequence>MSLPGGGPGPRTPLFQEPVVTGSGLGVPKSGLAGQDNRDPEGTVLIPKKLRVQEQRHVNVPELQLGLGQPLTREPEGESQPQHIAALALEKEEQRLSWQMGNASPRCLTPSQTLEVQEILGSVATKAFSQPISPVPIHTMQQGFVTKPGPRSKPLICPSKRLRQIPPQYTDSRRDNVLERNKLESDPVRGHLVDPWFSNIPRAEEQLRQCATATEPALRRLQATATDPTWPRARSLPQEKPLSEKPLPCN</sequence>
<feature type="region of interest" description="Disordered" evidence="1">
    <location>
        <begin position="1"/>
        <end position="42"/>
    </location>
</feature>
<organism evidence="2 3">
    <name type="scientific">Ovis aries</name>
    <name type="common">Sheep</name>
    <dbReference type="NCBI Taxonomy" id="9940"/>
    <lineage>
        <taxon>Eukaryota</taxon>
        <taxon>Metazoa</taxon>
        <taxon>Chordata</taxon>
        <taxon>Craniata</taxon>
        <taxon>Vertebrata</taxon>
        <taxon>Euteleostomi</taxon>
        <taxon>Mammalia</taxon>
        <taxon>Eutheria</taxon>
        <taxon>Laurasiatheria</taxon>
        <taxon>Artiodactyla</taxon>
        <taxon>Ruminantia</taxon>
        <taxon>Pecora</taxon>
        <taxon>Bovidae</taxon>
        <taxon>Caprinae</taxon>
        <taxon>Ovis</taxon>
    </lineage>
</organism>
<dbReference type="EMBL" id="JAEMGP010000016">
    <property type="protein sequence ID" value="KAG5199031.1"/>
    <property type="molecule type" value="Genomic_DNA"/>
</dbReference>
<evidence type="ECO:0000256" key="1">
    <source>
        <dbReference type="SAM" id="MobiDB-lite"/>
    </source>
</evidence>